<dbReference type="Gene3D" id="3.20.20.80">
    <property type="entry name" value="Glycosidases"/>
    <property type="match status" value="1"/>
</dbReference>
<evidence type="ECO:0000313" key="5">
    <source>
        <dbReference type="Proteomes" id="UP000587760"/>
    </source>
</evidence>
<reference evidence="4 5" key="1">
    <citation type="submission" date="2020-08" db="EMBL/GenBank/DDBJ databases">
        <title>Genomic Encyclopedia of Type Strains, Phase IV (KMG-IV): sequencing the most valuable type-strain genomes for metagenomic binning, comparative biology and taxonomic classification.</title>
        <authorList>
            <person name="Goeker M."/>
        </authorList>
    </citation>
    <scope>NUCLEOTIDE SEQUENCE [LARGE SCALE GENOMIC DNA]</scope>
    <source>
        <strain evidence="4 5">DSM 2461</strain>
    </source>
</reference>
<dbReference type="GO" id="GO:0004553">
    <property type="term" value="F:hydrolase activity, hydrolyzing O-glycosyl compounds"/>
    <property type="evidence" value="ECO:0007669"/>
    <property type="project" value="InterPro"/>
</dbReference>
<dbReference type="Pfam" id="PF01055">
    <property type="entry name" value="Glyco_hydro_31_2nd"/>
    <property type="match status" value="1"/>
</dbReference>
<name>A0A841R8R3_9SPIO</name>
<keyword evidence="2" id="KW-0326">Glycosidase</keyword>
<accession>A0A841R8R3</accession>
<dbReference type="AlphaFoldDB" id="A0A841R8R3"/>
<proteinExistence type="inferred from homology"/>
<keyword evidence="5" id="KW-1185">Reference proteome</keyword>
<keyword evidence="2" id="KW-0378">Hydrolase</keyword>
<dbReference type="RefSeq" id="WP_184745256.1">
    <property type="nucleotide sequence ID" value="NZ_JACHGJ010000002.1"/>
</dbReference>
<gene>
    <name evidence="4" type="ORF">HNR50_001409</name>
</gene>
<dbReference type="EMBL" id="JACHGJ010000002">
    <property type="protein sequence ID" value="MBB6479751.1"/>
    <property type="molecule type" value="Genomic_DNA"/>
</dbReference>
<dbReference type="Proteomes" id="UP000587760">
    <property type="component" value="Unassembled WGS sequence"/>
</dbReference>
<dbReference type="GO" id="GO:0005975">
    <property type="term" value="P:carbohydrate metabolic process"/>
    <property type="evidence" value="ECO:0007669"/>
    <property type="project" value="InterPro"/>
</dbReference>
<feature type="domain" description="Glycoside hydrolase family 31 TIM barrel" evidence="3">
    <location>
        <begin position="267"/>
        <end position="400"/>
    </location>
</feature>
<evidence type="ECO:0000256" key="2">
    <source>
        <dbReference type="RuleBase" id="RU361185"/>
    </source>
</evidence>
<evidence type="ECO:0000259" key="3">
    <source>
        <dbReference type="Pfam" id="PF01055"/>
    </source>
</evidence>
<sequence length="589" mass="67663">MTYTTKNYELAINDSGTITVDRNGAELFQLPAIIAFNCLKEEAEVSRTCRISERATSSETRFSLEWDSSSWIRKEVILTCSEDRITLRGKVKGMGKRIDRISFFAGKGRRNIDKIYAPRFDWSKGIVLTHPDDKESLSCHQWLSPPPFYYGLKSGQLWFGAGIAAGGGEYNFISFDYDGEEGMVFSLAYEGHCKVDGEFESPELVLYMEGSESENDGLFLYTGDLTDRGLIKREKKEIPGWWREPIFCGWGQQRLEYRDDHDGHEMGNWINAGDYSTRLFYERHLAELEKNGINPGIVIIDCFWALFPSFAEPHPNRWPDMRGFIEEQHEKGRKVLLWLTPIIHENLPNSMCMTVEGRPVATDPTNPEFLEFFSGEIKKMISSDEGCLNADGFKIDFTQDIPAERGVFRNYLNNRWAIISEEKDKNYPSIDERDELVKLHGDIWGTELIKAYLKAIREPMKKAKADSLLITHTANPYFSEDVDMLRLNDMDGTSPDVLGIMQNRATIARSCNPQWLIDTDNDLMINKKMWLEYIQLQPLLGNPDTYYATGIAQSGELFNDEDYAVLRETFDRYRKELKSGIYAGRKLAE</sequence>
<evidence type="ECO:0000256" key="1">
    <source>
        <dbReference type="ARBA" id="ARBA00007806"/>
    </source>
</evidence>
<comment type="similarity">
    <text evidence="1 2">Belongs to the glycosyl hydrolase 31 family.</text>
</comment>
<comment type="caution">
    <text evidence="4">The sequence shown here is derived from an EMBL/GenBank/DDBJ whole genome shotgun (WGS) entry which is preliminary data.</text>
</comment>
<protein>
    <recommendedName>
        <fullName evidence="3">Glycoside hydrolase family 31 TIM barrel domain-containing protein</fullName>
    </recommendedName>
</protein>
<dbReference type="SUPFAM" id="SSF51445">
    <property type="entry name" value="(Trans)glycosidases"/>
    <property type="match status" value="1"/>
</dbReference>
<evidence type="ECO:0000313" key="4">
    <source>
        <dbReference type="EMBL" id="MBB6479751.1"/>
    </source>
</evidence>
<dbReference type="InterPro" id="IPR000322">
    <property type="entry name" value="Glyco_hydro_31_TIM"/>
</dbReference>
<dbReference type="InterPro" id="IPR017853">
    <property type="entry name" value="GH"/>
</dbReference>
<organism evidence="4 5">
    <name type="scientific">Spirochaeta isovalerica</name>
    <dbReference type="NCBI Taxonomy" id="150"/>
    <lineage>
        <taxon>Bacteria</taxon>
        <taxon>Pseudomonadati</taxon>
        <taxon>Spirochaetota</taxon>
        <taxon>Spirochaetia</taxon>
        <taxon>Spirochaetales</taxon>
        <taxon>Spirochaetaceae</taxon>
        <taxon>Spirochaeta</taxon>
    </lineage>
</organism>